<feature type="domain" description="UvrD-like helicase ATP-binding" evidence="7">
    <location>
        <begin position="7"/>
        <end position="299"/>
    </location>
</feature>
<dbReference type="InterPro" id="IPR027785">
    <property type="entry name" value="UvrD-like_helicase_C"/>
</dbReference>
<feature type="region of interest" description="Disordered" evidence="6">
    <location>
        <begin position="561"/>
        <end position="617"/>
    </location>
</feature>
<evidence type="ECO:0000313" key="8">
    <source>
        <dbReference type="EMBL" id="GLV61155.1"/>
    </source>
</evidence>
<dbReference type="PANTHER" id="PTHR11070">
    <property type="entry name" value="UVRD / RECB / PCRA DNA HELICASE FAMILY MEMBER"/>
    <property type="match status" value="1"/>
</dbReference>
<keyword evidence="3 5" id="KW-0347">Helicase</keyword>
<comment type="caution">
    <text evidence="8">The sequence shown here is derived from an EMBL/GenBank/DDBJ whole genome shotgun (WGS) entry which is preliminary data.</text>
</comment>
<evidence type="ECO:0000256" key="5">
    <source>
        <dbReference type="PROSITE-ProRule" id="PRU00560"/>
    </source>
</evidence>
<dbReference type="Pfam" id="PF00580">
    <property type="entry name" value="UvrD-helicase"/>
    <property type="match status" value="1"/>
</dbReference>
<dbReference type="InterPro" id="IPR000212">
    <property type="entry name" value="DNA_helicase_UvrD/REP"/>
</dbReference>
<dbReference type="PANTHER" id="PTHR11070:SF30">
    <property type="entry name" value="F-BOX DNA HELICASE 1"/>
    <property type="match status" value="1"/>
</dbReference>
<evidence type="ECO:0000256" key="2">
    <source>
        <dbReference type="ARBA" id="ARBA00022801"/>
    </source>
</evidence>
<evidence type="ECO:0000256" key="3">
    <source>
        <dbReference type="ARBA" id="ARBA00022806"/>
    </source>
</evidence>
<dbReference type="InterPro" id="IPR014016">
    <property type="entry name" value="UvrD-like_ATP-bd"/>
</dbReference>
<proteinExistence type="predicted"/>
<keyword evidence="1 5" id="KW-0547">Nucleotide-binding</keyword>
<accession>A0ABQ6G798</accession>
<protein>
    <recommendedName>
        <fullName evidence="7">UvrD-like helicase ATP-binding domain-containing protein</fullName>
    </recommendedName>
</protein>
<dbReference type="SUPFAM" id="SSF52540">
    <property type="entry name" value="P-loop containing nucleoside triphosphate hydrolases"/>
    <property type="match status" value="1"/>
</dbReference>
<evidence type="ECO:0000259" key="7">
    <source>
        <dbReference type="PROSITE" id="PS51198"/>
    </source>
</evidence>
<organism evidence="8 9">
    <name type="scientific">Dictyobacter halimunensis</name>
    <dbReference type="NCBI Taxonomy" id="3026934"/>
    <lineage>
        <taxon>Bacteria</taxon>
        <taxon>Bacillati</taxon>
        <taxon>Chloroflexota</taxon>
        <taxon>Ktedonobacteria</taxon>
        <taxon>Ktedonobacterales</taxon>
        <taxon>Dictyobacteraceae</taxon>
        <taxon>Dictyobacter</taxon>
    </lineage>
</organism>
<keyword evidence="4 5" id="KW-0067">ATP-binding</keyword>
<dbReference type="InterPro" id="IPR013986">
    <property type="entry name" value="DExx_box_DNA_helicase_dom_sf"/>
</dbReference>
<evidence type="ECO:0000256" key="6">
    <source>
        <dbReference type="SAM" id="MobiDB-lite"/>
    </source>
</evidence>
<evidence type="ECO:0000256" key="4">
    <source>
        <dbReference type="ARBA" id="ARBA00022840"/>
    </source>
</evidence>
<dbReference type="RefSeq" id="WP_338258567.1">
    <property type="nucleotide sequence ID" value="NZ_BSRI01000003.1"/>
</dbReference>
<dbReference type="PROSITE" id="PS51198">
    <property type="entry name" value="UVRD_HELICASE_ATP_BIND"/>
    <property type="match status" value="1"/>
</dbReference>
<reference evidence="8 9" key="1">
    <citation type="submission" date="2023-02" db="EMBL/GenBank/DDBJ databases">
        <title>Dictyobacter halimunensis sp. nov., a new member of the class Ktedonobacteria from forest soil in a geothermal area.</title>
        <authorList>
            <person name="Rachmania M.K."/>
            <person name="Ningsih F."/>
            <person name="Sakai Y."/>
            <person name="Yabe S."/>
            <person name="Yokota A."/>
            <person name="Sjamsuridzal W."/>
        </authorList>
    </citation>
    <scope>NUCLEOTIDE SEQUENCE [LARGE SCALE GENOMIC DNA]</scope>
    <source>
        <strain evidence="8 9">S3.2.2.5</strain>
    </source>
</reference>
<evidence type="ECO:0000313" key="9">
    <source>
        <dbReference type="Proteomes" id="UP001344906"/>
    </source>
</evidence>
<sequence length="714" mass="80281">MAVFQPSRYQQAIFDYLQREAGHLLVKASAGSGKSTTLLEALELYASGDLLPPGSSMLVTAFNTSVVEEFGKKIRTRRLRQRLGQVGITLECCTINSLGYRCLATKNLDRKGDKYTLLCQEYYETTRLKQTLLNQRQLRKLVQFVRRTLTPADDERLLRQLIKHYPEIGFDPDDPDVRWHRMLPGVSSVLKRSQEVYRNTGLVDFVDQVWLPAIIDPAHLPAELPTFDLLLVDEAQDLNRAQLELLLRCCKRRGGRLFFVGDEHQAMYGFNGADTESIATILARTHAQVLPLWICYRCPASHLEVARQLVPEIEPAPWAKPGTLKVIATDRFLTQAQPGDLVLCRTNAPLVTACLALLRQGTPAKVLGRDIAGFLLEIVQQVTQDVPKAFRQLATLLETYRTDQLRILADIPDSQLQVASVNDNVETLLALYRSYLDNQEQGTLEGYENYVKGFFVEQAQGCVLFSTVHKAKGSEYETVYLIETQLMPHPAAKLPWQQQQECNIEYVALTRAKQALYLVGGVMENIAVPGQQQGRFTMVSSPVTAWYGMVDPETGEILESEPVQEDEAEIRGPEARPAPSHSPVARPDQAVPADRPHVLTSPSKQKRVGRPRKGGEGAALRHSLEITLDEQVFQQLAAHTSNRSGYIEQLIRQDLAGDQPDPEVQRRLQERCDRLPEAVARQIQQLRAVYGVRAAYEASEALVLYLDPQRKLFP</sequence>
<dbReference type="Gene3D" id="3.40.50.300">
    <property type="entry name" value="P-loop containing nucleotide triphosphate hydrolases"/>
    <property type="match status" value="2"/>
</dbReference>
<feature type="binding site" evidence="5">
    <location>
        <begin position="28"/>
        <end position="35"/>
    </location>
    <ligand>
        <name>ATP</name>
        <dbReference type="ChEBI" id="CHEBI:30616"/>
    </ligand>
</feature>
<dbReference type="Pfam" id="PF13538">
    <property type="entry name" value="UvrD_C_2"/>
    <property type="match status" value="1"/>
</dbReference>
<dbReference type="InterPro" id="IPR027417">
    <property type="entry name" value="P-loop_NTPase"/>
</dbReference>
<name>A0ABQ6G798_9CHLR</name>
<keyword evidence="9" id="KW-1185">Reference proteome</keyword>
<gene>
    <name evidence="8" type="ORF">KDH_79710</name>
</gene>
<dbReference type="Gene3D" id="1.10.10.160">
    <property type="match status" value="1"/>
</dbReference>
<evidence type="ECO:0000256" key="1">
    <source>
        <dbReference type="ARBA" id="ARBA00022741"/>
    </source>
</evidence>
<keyword evidence="2 5" id="KW-0378">Hydrolase</keyword>
<dbReference type="Proteomes" id="UP001344906">
    <property type="component" value="Unassembled WGS sequence"/>
</dbReference>
<dbReference type="EMBL" id="BSRI01000003">
    <property type="protein sequence ID" value="GLV61155.1"/>
    <property type="molecule type" value="Genomic_DNA"/>
</dbReference>